<evidence type="ECO:0000256" key="3">
    <source>
        <dbReference type="ARBA" id="ARBA00022691"/>
    </source>
</evidence>
<dbReference type="PROSITE" id="PS51682">
    <property type="entry name" value="SAM_OMT_I"/>
    <property type="match status" value="1"/>
</dbReference>
<proteinExistence type="inferred from homology"/>
<reference evidence="5 6" key="1">
    <citation type="journal article" date="2016" name="Mol. Biol. Evol.">
        <title>Comparative Genomics of Early-Diverging Mushroom-Forming Fungi Provides Insights into the Origins of Lignocellulose Decay Capabilities.</title>
        <authorList>
            <person name="Nagy L.G."/>
            <person name="Riley R."/>
            <person name="Tritt A."/>
            <person name="Adam C."/>
            <person name="Daum C."/>
            <person name="Floudas D."/>
            <person name="Sun H."/>
            <person name="Yadav J.S."/>
            <person name="Pangilinan J."/>
            <person name="Larsson K.H."/>
            <person name="Matsuura K."/>
            <person name="Barry K."/>
            <person name="Labutti K."/>
            <person name="Kuo R."/>
            <person name="Ohm R.A."/>
            <person name="Bhattacharya S.S."/>
            <person name="Shirouzu T."/>
            <person name="Yoshinaga Y."/>
            <person name="Martin F.M."/>
            <person name="Grigoriev I.V."/>
            <person name="Hibbett D.S."/>
        </authorList>
    </citation>
    <scope>NUCLEOTIDE SEQUENCE [LARGE SCALE GENOMIC DNA]</scope>
    <source>
        <strain evidence="5 6">HHB12029</strain>
    </source>
</reference>
<organism evidence="5 6">
    <name type="scientific">Exidia glandulosa HHB12029</name>
    <dbReference type="NCBI Taxonomy" id="1314781"/>
    <lineage>
        <taxon>Eukaryota</taxon>
        <taxon>Fungi</taxon>
        <taxon>Dikarya</taxon>
        <taxon>Basidiomycota</taxon>
        <taxon>Agaricomycotina</taxon>
        <taxon>Agaricomycetes</taxon>
        <taxon>Auriculariales</taxon>
        <taxon>Exidiaceae</taxon>
        <taxon>Exidia</taxon>
    </lineage>
</organism>
<keyword evidence="3" id="KW-0949">S-adenosyl-L-methionine</keyword>
<dbReference type="InterPro" id="IPR050362">
    <property type="entry name" value="Cation-dep_OMT"/>
</dbReference>
<dbReference type="EMBL" id="KV425975">
    <property type="protein sequence ID" value="KZV94304.1"/>
    <property type="molecule type" value="Genomic_DNA"/>
</dbReference>
<dbReference type="InterPro" id="IPR029063">
    <property type="entry name" value="SAM-dependent_MTases_sf"/>
</dbReference>
<dbReference type="GO" id="GO:0008757">
    <property type="term" value="F:S-adenosylmethionine-dependent methyltransferase activity"/>
    <property type="evidence" value="ECO:0007669"/>
    <property type="project" value="TreeGrafter"/>
</dbReference>
<dbReference type="InParanoid" id="A0A165J442"/>
<gene>
    <name evidence="5" type="ORF">EXIGLDRAFT_521175</name>
</gene>
<dbReference type="Proteomes" id="UP000077266">
    <property type="component" value="Unassembled WGS sequence"/>
</dbReference>
<keyword evidence="2 5" id="KW-0808">Transferase</keyword>
<evidence type="ECO:0000256" key="4">
    <source>
        <dbReference type="ARBA" id="ARBA00023453"/>
    </source>
</evidence>
<dbReference type="AlphaFoldDB" id="A0A165J442"/>
<dbReference type="FunCoup" id="A0A165J442">
    <property type="interactions" value="95"/>
</dbReference>
<dbReference type="SUPFAM" id="SSF53335">
    <property type="entry name" value="S-adenosyl-L-methionine-dependent methyltransferases"/>
    <property type="match status" value="1"/>
</dbReference>
<evidence type="ECO:0000313" key="5">
    <source>
        <dbReference type="EMBL" id="KZV94304.1"/>
    </source>
</evidence>
<evidence type="ECO:0000313" key="6">
    <source>
        <dbReference type="Proteomes" id="UP000077266"/>
    </source>
</evidence>
<sequence length="291" mass="31899">MERVHAGHPDWPGHSPLDRLSKILGKLDDALAGSSTTEAAFTHLREARALVDGLDDCLDAYSSPCPPLVEELLAAAQTTDWDALHKSGKTKGLLLAEMSAGTYEASVLRMLAQLHGSKRVLEVGMFVGGTALALAMLPTVEKVVSLEYEEYLLEFATPYFEHAGVREKMDVRIGDGLDGLKQLAEEGQQFDMVFVDANKDAYPAYFRSVLDLRLLAPGGIICLDNSLYKVRQSNLSGRMLTRIQGCIYAPHPVLEEDAQTMREVGKLAVEDARVETVMLPVRDGLTISRLK</sequence>
<comment type="similarity">
    <text evidence="4">Belongs to the class I-like SAM-binding methyltransferase superfamily. Cation-dependent O-methyltransferase family.</text>
</comment>
<dbReference type="Pfam" id="PF01596">
    <property type="entry name" value="Methyltransf_3"/>
    <property type="match status" value="1"/>
</dbReference>
<dbReference type="GO" id="GO:0032259">
    <property type="term" value="P:methylation"/>
    <property type="evidence" value="ECO:0007669"/>
    <property type="project" value="UniProtKB-KW"/>
</dbReference>
<dbReference type="OrthoDB" id="10251242at2759"/>
<dbReference type="PANTHER" id="PTHR10509">
    <property type="entry name" value="O-METHYLTRANSFERASE-RELATED"/>
    <property type="match status" value="1"/>
</dbReference>
<name>A0A165J442_EXIGL</name>
<evidence type="ECO:0000256" key="1">
    <source>
        <dbReference type="ARBA" id="ARBA00022603"/>
    </source>
</evidence>
<accession>A0A165J442</accession>
<dbReference type="InterPro" id="IPR002935">
    <property type="entry name" value="SAM_O-MeTrfase"/>
</dbReference>
<dbReference type="STRING" id="1314781.A0A165J442"/>
<protein>
    <submittedName>
        <fullName evidence="5">S-adenosyl-L-methionine-dependent methyltransferase</fullName>
    </submittedName>
</protein>
<keyword evidence="6" id="KW-1185">Reference proteome</keyword>
<dbReference type="GO" id="GO:0008171">
    <property type="term" value="F:O-methyltransferase activity"/>
    <property type="evidence" value="ECO:0007669"/>
    <property type="project" value="InterPro"/>
</dbReference>
<dbReference type="Gene3D" id="3.40.50.150">
    <property type="entry name" value="Vaccinia Virus protein VP39"/>
    <property type="match status" value="1"/>
</dbReference>
<keyword evidence="1 5" id="KW-0489">Methyltransferase</keyword>
<dbReference type="CDD" id="cd02440">
    <property type="entry name" value="AdoMet_MTases"/>
    <property type="match status" value="1"/>
</dbReference>
<dbReference type="PANTHER" id="PTHR10509:SF14">
    <property type="entry name" value="CAFFEOYL-COA O-METHYLTRANSFERASE 3-RELATED"/>
    <property type="match status" value="1"/>
</dbReference>
<evidence type="ECO:0000256" key="2">
    <source>
        <dbReference type="ARBA" id="ARBA00022679"/>
    </source>
</evidence>